<dbReference type="GO" id="GO:0016192">
    <property type="term" value="P:vesicle-mediated transport"/>
    <property type="evidence" value="ECO:0000318"/>
    <property type="project" value="GO_Central"/>
</dbReference>
<evidence type="ECO:0000256" key="1">
    <source>
        <dbReference type="SAM" id="Phobius"/>
    </source>
</evidence>
<evidence type="ECO:0000313" key="4">
    <source>
        <dbReference type="Proteomes" id="UP000001593"/>
    </source>
</evidence>
<dbReference type="PANTHER" id="PTHR10024:SF348">
    <property type="entry name" value="SYNAPTOTAGMIN-17"/>
    <property type="match status" value="1"/>
</dbReference>
<dbReference type="GO" id="GO:0000149">
    <property type="term" value="F:SNARE binding"/>
    <property type="evidence" value="ECO:0000318"/>
    <property type="project" value="GO_Central"/>
</dbReference>
<accession>A7RRY7</accession>
<dbReference type="CDD" id="cd00276">
    <property type="entry name" value="C2B_Synaptotagmin"/>
    <property type="match status" value="1"/>
</dbReference>
<gene>
    <name evidence="3" type="ORF">NEMVEDRAFT_v1g201235</name>
</gene>
<keyword evidence="4" id="KW-1185">Reference proteome</keyword>
<dbReference type="GO" id="GO:0070382">
    <property type="term" value="C:exocytic vesicle"/>
    <property type="evidence" value="ECO:0000318"/>
    <property type="project" value="GO_Central"/>
</dbReference>
<dbReference type="Gene3D" id="2.60.40.150">
    <property type="entry name" value="C2 domain"/>
    <property type="match status" value="2"/>
</dbReference>
<dbReference type="GO" id="GO:0061891">
    <property type="term" value="F:calcium ion sensor activity"/>
    <property type="evidence" value="ECO:0000318"/>
    <property type="project" value="GO_Central"/>
</dbReference>
<reference evidence="3 4" key="1">
    <citation type="journal article" date="2007" name="Science">
        <title>Sea anemone genome reveals ancestral eumetazoan gene repertoire and genomic organization.</title>
        <authorList>
            <person name="Putnam N.H."/>
            <person name="Srivastava M."/>
            <person name="Hellsten U."/>
            <person name="Dirks B."/>
            <person name="Chapman J."/>
            <person name="Salamov A."/>
            <person name="Terry A."/>
            <person name="Shapiro H."/>
            <person name="Lindquist E."/>
            <person name="Kapitonov V.V."/>
            <person name="Jurka J."/>
            <person name="Genikhovich G."/>
            <person name="Grigoriev I.V."/>
            <person name="Lucas S.M."/>
            <person name="Steele R.E."/>
            <person name="Finnerty J.R."/>
            <person name="Technau U."/>
            <person name="Martindale M.Q."/>
            <person name="Rokhsar D.S."/>
        </authorList>
    </citation>
    <scope>NUCLEOTIDE SEQUENCE [LARGE SCALE GENOMIC DNA]</scope>
    <source>
        <strain evidence="4">CH2 X CH6</strain>
    </source>
</reference>
<dbReference type="OMA" id="SICHAGR"/>
<dbReference type="InterPro" id="IPR000008">
    <property type="entry name" value="C2_dom"/>
</dbReference>
<dbReference type="AlphaFoldDB" id="A7RRY7"/>
<keyword evidence="1" id="KW-0472">Membrane</keyword>
<dbReference type="GO" id="GO:0017158">
    <property type="term" value="P:regulation of calcium ion-dependent exocytosis"/>
    <property type="evidence" value="ECO:0000318"/>
    <property type="project" value="GO_Central"/>
</dbReference>
<feature type="transmembrane region" description="Helical" evidence="1">
    <location>
        <begin position="6"/>
        <end position="30"/>
    </location>
</feature>
<dbReference type="InterPro" id="IPR035892">
    <property type="entry name" value="C2_domain_sf"/>
</dbReference>
<evidence type="ECO:0000259" key="2">
    <source>
        <dbReference type="PROSITE" id="PS50004"/>
    </source>
</evidence>
<keyword evidence="1" id="KW-1133">Transmembrane helix</keyword>
<dbReference type="GO" id="GO:0005544">
    <property type="term" value="F:calcium-dependent phospholipid binding"/>
    <property type="evidence" value="ECO:0000318"/>
    <property type="project" value="GO_Central"/>
</dbReference>
<feature type="domain" description="C2" evidence="2">
    <location>
        <begin position="108"/>
        <end position="229"/>
    </location>
</feature>
<dbReference type="PhylomeDB" id="A7RRY7"/>
<dbReference type="eggNOG" id="KOG1028">
    <property type="taxonomic scope" value="Eukaryota"/>
</dbReference>
<dbReference type="HOGENOM" id="CLU_724236_0_0_1"/>
<dbReference type="OrthoDB" id="67700at2759"/>
<dbReference type="GO" id="GO:0005886">
    <property type="term" value="C:plasma membrane"/>
    <property type="evidence" value="ECO:0000318"/>
    <property type="project" value="GO_Central"/>
</dbReference>
<dbReference type="InParanoid" id="A7RRY7"/>
<dbReference type="STRING" id="45351.A7RRY7"/>
<dbReference type="SMART" id="SM00239">
    <property type="entry name" value="C2"/>
    <property type="match status" value="2"/>
</dbReference>
<dbReference type="SUPFAM" id="SSF49562">
    <property type="entry name" value="C2 domain (Calcium/lipid-binding domain, CaLB)"/>
    <property type="match status" value="2"/>
</dbReference>
<proteinExistence type="predicted"/>
<dbReference type="Pfam" id="PF00168">
    <property type="entry name" value="C2"/>
    <property type="match status" value="2"/>
</dbReference>
<dbReference type="Proteomes" id="UP000001593">
    <property type="component" value="Unassembled WGS sequence"/>
</dbReference>
<evidence type="ECO:0000313" key="3">
    <source>
        <dbReference type="EMBL" id="EDO45910.1"/>
    </source>
</evidence>
<dbReference type="PANTHER" id="PTHR10024">
    <property type="entry name" value="SYNAPTOTAGMIN"/>
    <property type="match status" value="1"/>
</dbReference>
<name>A7RRY7_NEMVE</name>
<organism evidence="3 4">
    <name type="scientific">Nematostella vectensis</name>
    <name type="common">Starlet sea anemone</name>
    <dbReference type="NCBI Taxonomy" id="45351"/>
    <lineage>
        <taxon>Eukaryota</taxon>
        <taxon>Metazoa</taxon>
        <taxon>Cnidaria</taxon>
        <taxon>Anthozoa</taxon>
        <taxon>Hexacorallia</taxon>
        <taxon>Actiniaria</taxon>
        <taxon>Edwardsiidae</taxon>
        <taxon>Nematostella</taxon>
    </lineage>
</organism>
<sequence>MPSVWVLIILGVTCAIILSAFAGLLITTVLHYRRSRRDADLATNKPELPVIKWPSLRVGALTAEYAQSPLDAQYVAIQPRTYHDLQKSEEQLLSENRAGSTSEVPERRKAKLKFTLQYNAIEEALTVKLLQAKNLSILTGTNDVTYYVTLKILPLSHRSFQSSAVKGETDTTTFEDSFEFKIPNGELPRQNIKFTVRCFDRFSHHEIIGELRVNLCEQEPRGLSLSREVLLYREINEVQKPDRSVGEVMVSLGYLRLTEKLAVVLVRARDLQPLKSGYKPDPYADVSICHAGRYLRHKQSHTLLQECNPIFNETLTFHIPHGILHEVSIVISIRHDSGEGEDDVILGQVLLGPETTGIQFEQWNDMRLNNKPIARWHKLNAF</sequence>
<protein>
    <recommendedName>
        <fullName evidence="2">C2 domain-containing protein</fullName>
    </recommendedName>
</protein>
<dbReference type="PROSITE" id="PS50004">
    <property type="entry name" value="C2"/>
    <property type="match status" value="2"/>
</dbReference>
<feature type="domain" description="C2" evidence="2">
    <location>
        <begin position="244"/>
        <end position="377"/>
    </location>
</feature>
<keyword evidence="1" id="KW-0812">Transmembrane</keyword>
<dbReference type="KEGG" id="nve:5517982"/>
<dbReference type="EMBL" id="DS469532">
    <property type="protein sequence ID" value="EDO45910.1"/>
    <property type="molecule type" value="Genomic_DNA"/>
</dbReference>